<feature type="domain" description="PIN" evidence="1">
    <location>
        <begin position="23"/>
        <end position="136"/>
    </location>
</feature>
<reference evidence="3" key="1">
    <citation type="submission" date="2017-11" db="EMBL/GenBank/DDBJ databases">
        <title>Complete Genome Sequence of Kyrpidia sp. Strain EA-1, a thermophilic, hydrogen-oxidizing Bacterium, isolated from the Azores.</title>
        <authorList>
            <person name="Reiner J.E."/>
            <person name="Lapp C.J."/>
            <person name="Bunk B."/>
            <person name="Gescher J."/>
        </authorList>
    </citation>
    <scope>NUCLEOTIDE SEQUENCE [LARGE SCALE GENOMIC DNA]</scope>
    <source>
        <strain evidence="3">EA-1</strain>
    </source>
</reference>
<evidence type="ECO:0000313" key="3">
    <source>
        <dbReference type="Proteomes" id="UP000231932"/>
    </source>
</evidence>
<dbReference type="Pfam" id="PF13470">
    <property type="entry name" value="PIN_3"/>
    <property type="match status" value="1"/>
</dbReference>
<evidence type="ECO:0000313" key="2">
    <source>
        <dbReference type="EMBL" id="ATY84517.1"/>
    </source>
</evidence>
<dbReference type="Proteomes" id="UP000231932">
    <property type="component" value="Chromosome"/>
</dbReference>
<dbReference type="AlphaFoldDB" id="A0A2K8N6S9"/>
<proteinExistence type="predicted"/>
<dbReference type="EMBL" id="CP024955">
    <property type="protein sequence ID" value="ATY84517.1"/>
    <property type="molecule type" value="Genomic_DNA"/>
</dbReference>
<dbReference type="SUPFAM" id="SSF88723">
    <property type="entry name" value="PIN domain-like"/>
    <property type="match status" value="1"/>
</dbReference>
<protein>
    <recommendedName>
        <fullName evidence="1">PIN domain-containing protein</fullName>
    </recommendedName>
</protein>
<evidence type="ECO:0000259" key="1">
    <source>
        <dbReference type="Pfam" id="PF13470"/>
    </source>
</evidence>
<keyword evidence="3" id="KW-1185">Reference proteome</keyword>
<accession>A0A2K8N6S9</accession>
<name>A0A2K8N6S9_9BACL</name>
<dbReference type="InterPro" id="IPR002716">
    <property type="entry name" value="PIN_dom"/>
</dbReference>
<dbReference type="InterPro" id="IPR029060">
    <property type="entry name" value="PIN-like_dom_sf"/>
</dbReference>
<gene>
    <name evidence="2" type="ORF">CVV65_05730</name>
</gene>
<dbReference type="KEGG" id="kyr:CVV65_05730"/>
<sequence>MALERREKRDGEVTRLVLPIAVVDASVLVSNSNREHLVTAAYEGLYRPIWSPWIIAELNRALTWNWIRNKGGLRERTQLSKRYNDMMSFLASVFDCVDPKPPWYPAWPKLADENDLPIWSTAKFAKADYIVSANVRDFPPQNDEGKHVWEGVEYIMVPDFFRRIGYEC</sequence>
<organism evidence="2 3">
    <name type="scientific">Kyrpidia spormannii</name>
    <dbReference type="NCBI Taxonomy" id="2055160"/>
    <lineage>
        <taxon>Bacteria</taxon>
        <taxon>Bacillati</taxon>
        <taxon>Bacillota</taxon>
        <taxon>Bacilli</taxon>
        <taxon>Bacillales</taxon>
        <taxon>Alicyclobacillaceae</taxon>
        <taxon>Kyrpidia</taxon>
    </lineage>
</organism>